<feature type="region of interest" description="Disordered" evidence="1">
    <location>
        <begin position="504"/>
        <end position="562"/>
    </location>
</feature>
<feature type="compositionally biased region" description="Basic and acidic residues" evidence="1">
    <location>
        <begin position="36"/>
        <end position="46"/>
    </location>
</feature>
<feature type="compositionally biased region" description="Basic and acidic residues" evidence="1">
    <location>
        <begin position="324"/>
        <end position="333"/>
    </location>
</feature>
<dbReference type="AlphaFoldDB" id="A0A5N6TJE2"/>
<feature type="compositionally biased region" description="Pro residues" evidence="1">
    <location>
        <begin position="510"/>
        <end position="524"/>
    </location>
</feature>
<feature type="compositionally biased region" description="Acidic residues" evidence="1">
    <location>
        <begin position="186"/>
        <end position="197"/>
    </location>
</feature>
<evidence type="ECO:0000259" key="2">
    <source>
        <dbReference type="Pfam" id="PF26118"/>
    </source>
</evidence>
<feature type="region of interest" description="Disordered" evidence="1">
    <location>
        <begin position="398"/>
        <end position="423"/>
    </location>
</feature>
<dbReference type="OrthoDB" id="5410752at2759"/>
<organism evidence="3 4">
    <name type="scientific">Aspergillus avenaceus</name>
    <dbReference type="NCBI Taxonomy" id="36643"/>
    <lineage>
        <taxon>Eukaryota</taxon>
        <taxon>Fungi</taxon>
        <taxon>Dikarya</taxon>
        <taxon>Ascomycota</taxon>
        <taxon>Pezizomycotina</taxon>
        <taxon>Eurotiomycetes</taxon>
        <taxon>Eurotiomycetidae</taxon>
        <taxon>Eurotiales</taxon>
        <taxon>Aspergillaceae</taxon>
        <taxon>Aspergillus</taxon>
        <taxon>Aspergillus subgen. Circumdati</taxon>
    </lineage>
</organism>
<feature type="compositionally biased region" description="Acidic residues" evidence="1">
    <location>
        <begin position="212"/>
        <end position="229"/>
    </location>
</feature>
<protein>
    <recommendedName>
        <fullName evidence="2">DUF8035 domain-containing protein</fullName>
    </recommendedName>
</protein>
<evidence type="ECO:0000256" key="1">
    <source>
        <dbReference type="SAM" id="MobiDB-lite"/>
    </source>
</evidence>
<feature type="compositionally biased region" description="Pro residues" evidence="1">
    <location>
        <begin position="255"/>
        <end position="264"/>
    </location>
</feature>
<evidence type="ECO:0000313" key="4">
    <source>
        <dbReference type="Proteomes" id="UP000325780"/>
    </source>
</evidence>
<dbReference type="Pfam" id="PF26118">
    <property type="entry name" value="DUF8035"/>
    <property type="match status" value="1"/>
</dbReference>
<reference evidence="3 4" key="1">
    <citation type="submission" date="2019-04" db="EMBL/GenBank/DDBJ databases">
        <title>Friends and foes A comparative genomics study of 23 Aspergillus species from section Flavi.</title>
        <authorList>
            <consortium name="DOE Joint Genome Institute"/>
            <person name="Kjaerbolling I."/>
            <person name="Vesth T."/>
            <person name="Frisvad J.C."/>
            <person name="Nybo J.L."/>
            <person name="Theobald S."/>
            <person name="Kildgaard S."/>
            <person name="Isbrandt T."/>
            <person name="Kuo A."/>
            <person name="Sato A."/>
            <person name="Lyhne E.K."/>
            <person name="Kogle M.E."/>
            <person name="Wiebenga A."/>
            <person name="Kun R.S."/>
            <person name="Lubbers R.J."/>
            <person name="Makela M.R."/>
            <person name="Barry K."/>
            <person name="Chovatia M."/>
            <person name="Clum A."/>
            <person name="Daum C."/>
            <person name="Haridas S."/>
            <person name="He G."/>
            <person name="LaButti K."/>
            <person name="Lipzen A."/>
            <person name="Mondo S."/>
            <person name="Riley R."/>
            <person name="Salamov A."/>
            <person name="Simmons B.A."/>
            <person name="Magnuson J.K."/>
            <person name="Henrissat B."/>
            <person name="Mortensen U.H."/>
            <person name="Larsen T.O."/>
            <person name="Devries R.P."/>
            <person name="Grigoriev I.V."/>
            <person name="Machida M."/>
            <person name="Baker S.E."/>
            <person name="Andersen M.R."/>
        </authorList>
    </citation>
    <scope>NUCLEOTIDE SEQUENCE [LARGE SCALE GENOMIC DNA]</scope>
    <source>
        <strain evidence="3 4">IBT 18842</strain>
    </source>
</reference>
<evidence type="ECO:0000313" key="3">
    <source>
        <dbReference type="EMBL" id="KAE8146462.1"/>
    </source>
</evidence>
<dbReference type="InterPro" id="IPR058348">
    <property type="entry name" value="DUF8035"/>
</dbReference>
<sequence>MPRRHRARDYDDDVYEVERDHYHHKQQQRRPKGGRHYKEEEVRYEQPRAPSPPIVEEFDRLHIQDESGPELIRGLPRESSKELRKAKHDSTKRRRPPPREVVEEIDYVSEDDEFDRKVIESDSEDLPTVPRKRSVPQRGDVRHEVPKQRGRRSEYDREPLPRVDEYRRARSGPHYHAATRSGTNTEYEDEMKEEDEVVVEKSRRRKLPGSFDFEEDEGSSSPESEDSADDNMIRMPMPPNLAKRPAHVQDGYHIPRPPRPPRAPSPEVSFDKPKKVKGGRSSQDEILVEERSGPEYPTLSRGPPPEPFFRRKQEEYTVPRSRPRSIEREKDLSIHGIMPNGGDVFHEHDLVREVYDRPRDIGRPREPVHKLTGDDWAIVTAAPKAERDTTLLESPPVVKEPDLKDKRPKFTVSEERHSDGDPEFARGKVARRYIGMKSQRDGLWTEITKDLVVKEAIERSGYEYEETITSYYVFSYLQFEEVSALVDMSEDIRRARRRRIQEIHRERASMPPPPPAPEEMPVKPPLMLDSPIPPPFGIREERRMKERDLVEDRRGRPRSGRW</sequence>
<feature type="compositionally biased region" description="Basic and acidic residues" evidence="1">
    <location>
        <begin position="308"/>
        <end position="317"/>
    </location>
</feature>
<feature type="compositionally biased region" description="Acidic residues" evidence="1">
    <location>
        <begin position="103"/>
        <end position="113"/>
    </location>
</feature>
<dbReference type="Proteomes" id="UP000325780">
    <property type="component" value="Unassembled WGS sequence"/>
</dbReference>
<feature type="compositionally biased region" description="Basic and acidic residues" evidence="1">
    <location>
        <begin position="538"/>
        <end position="554"/>
    </location>
</feature>
<feature type="region of interest" description="Disordered" evidence="1">
    <location>
        <begin position="1"/>
        <end position="343"/>
    </location>
</feature>
<keyword evidence="4" id="KW-1185">Reference proteome</keyword>
<feature type="compositionally biased region" description="Basic residues" evidence="1">
    <location>
        <begin position="22"/>
        <end position="35"/>
    </location>
</feature>
<accession>A0A5N6TJE2</accession>
<feature type="compositionally biased region" description="Basic and acidic residues" evidence="1">
    <location>
        <begin position="412"/>
        <end position="423"/>
    </location>
</feature>
<name>A0A5N6TJE2_ASPAV</name>
<feature type="compositionally biased region" description="Basic residues" evidence="1">
    <location>
        <begin position="84"/>
        <end position="96"/>
    </location>
</feature>
<feature type="domain" description="DUF8035" evidence="2">
    <location>
        <begin position="443"/>
        <end position="495"/>
    </location>
</feature>
<gene>
    <name evidence="3" type="ORF">BDV25DRAFT_49718</name>
</gene>
<proteinExistence type="predicted"/>
<dbReference type="EMBL" id="ML742260">
    <property type="protein sequence ID" value="KAE8146462.1"/>
    <property type="molecule type" value="Genomic_DNA"/>
</dbReference>
<feature type="compositionally biased region" description="Basic and acidic residues" evidence="1">
    <location>
        <begin position="139"/>
        <end position="168"/>
    </location>
</feature>